<dbReference type="InterPro" id="IPR036390">
    <property type="entry name" value="WH_DNA-bd_sf"/>
</dbReference>
<dbReference type="PANTHER" id="PTHR18964:SF149">
    <property type="entry name" value="BIFUNCTIONAL UDP-N-ACETYLGLUCOSAMINE 2-EPIMERASE_N-ACETYLMANNOSAMINE KINASE"/>
    <property type="match status" value="1"/>
</dbReference>
<dbReference type="Gene3D" id="3.30.420.40">
    <property type="match status" value="2"/>
</dbReference>
<keyword evidence="2" id="KW-0418">Kinase</keyword>
<dbReference type="InterPro" id="IPR036388">
    <property type="entry name" value="WH-like_DNA-bd_sf"/>
</dbReference>
<protein>
    <submittedName>
        <fullName evidence="2">Sugar kinase of the NBD/HSP70 family, may contain an N-terminal HTH domain</fullName>
    </submittedName>
</protein>
<dbReference type="GO" id="GO:0016301">
    <property type="term" value="F:kinase activity"/>
    <property type="evidence" value="ECO:0007669"/>
    <property type="project" value="UniProtKB-KW"/>
</dbReference>
<evidence type="ECO:0000256" key="1">
    <source>
        <dbReference type="ARBA" id="ARBA00006479"/>
    </source>
</evidence>
<proteinExistence type="inferred from homology"/>
<accession>A0A1G7MN72</accession>
<dbReference type="SUPFAM" id="SSF46785">
    <property type="entry name" value="Winged helix' DNA-binding domain"/>
    <property type="match status" value="1"/>
</dbReference>
<dbReference type="SUPFAM" id="SSF53067">
    <property type="entry name" value="Actin-like ATPase domain"/>
    <property type="match status" value="1"/>
</dbReference>
<dbReference type="EMBL" id="FNCF01000001">
    <property type="protein sequence ID" value="SDF63167.1"/>
    <property type="molecule type" value="Genomic_DNA"/>
</dbReference>
<keyword evidence="2" id="KW-0808">Transferase</keyword>
<dbReference type="AlphaFoldDB" id="A0A1G7MN72"/>
<reference evidence="3" key="1">
    <citation type="submission" date="2016-10" db="EMBL/GenBank/DDBJ databases">
        <authorList>
            <person name="Varghese N."/>
            <person name="Submissions S."/>
        </authorList>
    </citation>
    <scope>NUCLEOTIDE SEQUENCE [LARGE SCALE GENOMIC DNA]</scope>
    <source>
        <strain evidence="3">DSM 44526</strain>
    </source>
</reference>
<evidence type="ECO:0000313" key="3">
    <source>
        <dbReference type="Proteomes" id="UP000198863"/>
    </source>
</evidence>
<dbReference type="PANTHER" id="PTHR18964">
    <property type="entry name" value="ROK (REPRESSOR, ORF, KINASE) FAMILY"/>
    <property type="match status" value="1"/>
</dbReference>
<keyword evidence="3" id="KW-1185">Reference proteome</keyword>
<gene>
    <name evidence="2" type="ORF">SAMN05660324_0721</name>
</gene>
<dbReference type="InterPro" id="IPR043129">
    <property type="entry name" value="ATPase_NBD"/>
</dbReference>
<evidence type="ECO:0000313" key="2">
    <source>
        <dbReference type="EMBL" id="SDF63167.1"/>
    </source>
</evidence>
<sequence>MTGITHLAEADSAGQVARHVLRFGPVPRGAVARALGLSAGSLTRLGSALLDAGVLVETDPVTDPVTRRPTRPLDVALAAHRVLGVALAGGAAWGVLTDLRAGVRARARVPLGGASPDAVVAAVAALAGELGVPRPDAVGLAVDGQVDADGRVQADVLGRRPPVDLAGPLRAATGAEVVVGDELTCATRTEHWTGLGREHTGFAVLALGAGVGHGLVVADRVVDSPDAGLQPLGHLPLESTGPRCPRGHRGCATALLGTPALLAAAQVATGLPVTWAELLADAVDGDRRARQVLDDAAAHLGRLVALVAGVTGVDQVLLVGEGADLAVVGYEALRAALDGHRDPRARPVELTVRDHDPHDWARGAAGAAAQAFATGPRWLSGVRR</sequence>
<name>A0A1G7MN72_9ACTN</name>
<dbReference type="Pfam" id="PF00480">
    <property type="entry name" value="ROK"/>
    <property type="match status" value="1"/>
</dbReference>
<organism evidence="2 3">
    <name type="scientific">Klenkia brasiliensis</name>
    <dbReference type="NCBI Taxonomy" id="333142"/>
    <lineage>
        <taxon>Bacteria</taxon>
        <taxon>Bacillati</taxon>
        <taxon>Actinomycetota</taxon>
        <taxon>Actinomycetes</taxon>
        <taxon>Geodermatophilales</taxon>
        <taxon>Geodermatophilaceae</taxon>
        <taxon>Klenkia</taxon>
    </lineage>
</organism>
<dbReference type="InterPro" id="IPR000600">
    <property type="entry name" value="ROK"/>
</dbReference>
<dbReference type="Gene3D" id="1.10.10.10">
    <property type="entry name" value="Winged helix-like DNA-binding domain superfamily/Winged helix DNA-binding domain"/>
    <property type="match status" value="1"/>
</dbReference>
<dbReference type="Proteomes" id="UP000198863">
    <property type="component" value="Unassembled WGS sequence"/>
</dbReference>
<comment type="similarity">
    <text evidence="1">Belongs to the ROK (NagC/XylR) family.</text>
</comment>